<dbReference type="Gene3D" id="1.10.20.70">
    <property type="entry name" value="Transcription termination and cleavage factor, C-terminal domain"/>
    <property type="match status" value="1"/>
</dbReference>
<feature type="compositionally biased region" description="Basic and acidic residues" evidence="5">
    <location>
        <begin position="118"/>
        <end position="135"/>
    </location>
</feature>
<evidence type="ECO:0000256" key="3">
    <source>
        <dbReference type="ARBA" id="ARBA00023242"/>
    </source>
</evidence>
<dbReference type="Proteomes" id="UP000079169">
    <property type="component" value="Unplaced"/>
</dbReference>
<feature type="region of interest" description="Disordered" evidence="5">
    <location>
        <begin position="118"/>
        <end position="141"/>
    </location>
</feature>
<dbReference type="Pfam" id="PF14304">
    <property type="entry name" value="CSTF_C"/>
    <property type="match status" value="1"/>
</dbReference>
<dbReference type="InterPro" id="IPR038192">
    <property type="entry name" value="CSTF_C_sf"/>
</dbReference>
<dbReference type="PaxDb" id="121845-A0A3Q0J6F5"/>
<dbReference type="PANTHER" id="PTHR45735:SF2">
    <property type="entry name" value="CLEAVAGE STIMULATION FACTOR SUBUNIT 2"/>
    <property type="match status" value="1"/>
</dbReference>
<dbReference type="InterPro" id="IPR000504">
    <property type="entry name" value="RRM_dom"/>
</dbReference>
<accession>A0A3Q0J6F5</accession>
<dbReference type="FunFam" id="1.25.40.630:FF:000001">
    <property type="entry name" value="Cleavage stimulation factor subunit 2"/>
    <property type="match status" value="1"/>
</dbReference>
<evidence type="ECO:0000259" key="6">
    <source>
        <dbReference type="PROSITE" id="PS50102"/>
    </source>
</evidence>
<dbReference type="Gene3D" id="3.30.70.330">
    <property type="match status" value="1"/>
</dbReference>
<feature type="domain" description="RRM" evidence="6">
    <location>
        <begin position="330"/>
        <end position="408"/>
    </location>
</feature>
<dbReference type="GO" id="GO:0031124">
    <property type="term" value="P:mRNA 3'-end processing"/>
    <property type="evidence" value="ECO:0007669"/>
    <property type="project" value="InterPro"/>
</dbReference>
<dbReference type="FunFam" id="1.10.20.70:FF:000001">
    <property type="entry name" value="Cleavage stimulation factor subunit 2"/>
    <property type="match status" value="1"/>
</dbReference>
<evidence type="ECO:0000256" key="5">
    <source>
        <dbReference type="SAM" id="MobiDB-lite"/>
    </source>
</evidence>
<dbReference type="PANTHER" id="PTHR45735">
    <property type="entry name" value="CLEAVAGE STIMULATION FACTOR SUBUNIT 2"/>
    <property type="match status" value="1"/>
</dbReference>
<dbReference type="InterPro" id="IPR035979">
    <property type="entry name" value="RBD_domain_sf"/>
</dbReference>
<dbReference type="InterPro" id="IPR026896">
    <property type="entry name" value="CSTF_C"/>
</dbReference>
<proteinExistence type="predicted"/>
<dbReference type="Gene3D" id="1.25.40.630">
    <property type="match status" value="1"/>
</dbReference>
<evidence type="ECO:0000256" key="1">
    <source>
        <dbReference type="ARBA" id="ARBA00004123"/>
    </source>
</evidence>
<keyword evidence="2 4" id="KW-0694">RNA-binding</keyword>
<evidence type="ECO:0000313" key="8">
    <source>
        <dbReference type="RefSeq" id="XP_026684059.1"/>
    </source>
</evidence>
<feature type="region of interest" description="Disordered" evidence="5">
    <location>
        <begin position="557"/>
        <end position="577"/>
    </location>
</feature>
<dbReference type="InterPro" id="IPR025742">
    <property type="entry name" value="CSTF2_hinge"/>
</dbReference>
<dbReference type="CTD" id="42239"/>
<name>A0A3Q0J6F5_DIACI</name>
<dbReference type="SMART" id="SM00360">
    <property type="entry name" value="RRM"/>
    <property type="match status" value="1"/>
</dbReference>
<dbReference type="GeneID" id="103515628"/>
<keyword evidence="3" id="KW-0539">Nucleus</keyword>
<feature type="compositionally biased region" description="Low complexity" evidence="5">
    <location>
        <begin position="518"/>
        <end position="530"/>
    </location>
</feature>
<evidence type="ECO:0000313" key="7">
    <source>
        <dbReference type="Proteomes" id="UP000079169"/>
    </source>
</evidence>
<dbReference type="RefSeq" id="XP_026684059.1">
    <property type="nucleotide sequence ID" value="XM_026828258.1"/>
</dbReference>
<organism evidence="7 8">
    <name type="scientific">Diaphorina citri</name>
    <name type="common">Asian citrus psyllid</name>
    <dbReference type="NCBI Taxonomy" id="121845"/>
    <lineage>
        <taxon>Eukaryota</taxon>
        <taxon>Metazoa</taxon>
        <taxon>Ecdysozoa</taxon>
        <taxon>Arthropoda</taxon>
        <taxon>Hexapoda</taxon>
        <taxon>Insecta</taxon>
        <taxon>Pterygota</taxon>
        <taxon>Neoptera</taxon>
        <taxon>Paraneoptera</taxon>
        <taxon>Hemiptera</taxon>
        <taxon>Sternorrhyncha</taxon>
        <taxon>Psylloidea</taxon>
        <taxon>Psyllidae</taxon>
        <taxon>Diaphorininae</taxon>
        <taxon>Diaphorina</taxon>
    </lineage>
</organism>
<dbReference type="GO" id="GO:0005847">
    <property type="term" value="C:mRNA cleavage and polyadenylation specificity factor complex"/>
    <property type="evidence" value="ECO:0007669"/>
    <property type="project" value="TreeGrafter"/>
</dbReference>
<protein>
    <submittedName>
        <fullName evidence="8">Uncharacterized protein LOC103515628</fullName>
    </submittedName>
</protein>
<sequence length="663" mass="74999">MQSPMNLYEDDGYEEEQRNKKRLLDEEKLAKIKVPTLKSYLLTNLYFFNFAHVTQILKQQVADKKRLVAEKTQACQDKEDQLKVLQAKNKVTKEKLLAEKRELELKLKEIREKNDEIRAQKENAKDERQKRENERKKKKEIPPVDNTPVIREELQIQYQEQIADLKEKLAAAKQEISVLVNKHKDIDRQISAALEHGKDMSDSKEELLKQIEEVRNNLVEISKEKNRLLKEKEQLKLSKMADHAEKGNSMIGEIEDGNVIMSRNLKIVNQKCGELKKRIALKNFELGKLKDSYANLLYDLKKKSNYNTSAYGVVQGEIDEYKKKIEILESSDQFGNIPYEATEEKLKDIFSEAGPVISFKLVYDRETGKPKGYGFCEYKDQETALSAMRNLNGYEIGGRNLRVDNACTEKSRLEIQSLLQGPISESQYGEPVSADKAPENVSKAVASLPPEQMFELMKQMMQCAQNNPAEARAMLLQNPQLAYALLQALVVMRVVDPQAAATMLHQSNAVSLNTTSNPQSAAPSVQSRAPAPVPPPSSGFSQDSDLRIMDPRLAANPTHIKPQRSPARLGAPYARSSSRLTDQGRYLSDGLKLFPPHTFCLTDQDSTTAPASNTTGQSQSDKEKAALIMQVLQLTDEQISMLPPEQRQSILVLKEQIAKAKRT</sequence>
<comment type="subcellular location">
    <subcellularLocation>
        <location evidence="1">Nucleus</location>
    </subcellularLocation>
</comment>
<keyword evidence="7" id="KW-1185">Reference proteome</keyword>
<reference evidence="8" key="1">
    <citation type="submission" date="2025-08" db="UniProtKB">
        <authorList>
            <consortium name="RefSeq"/>
        </authorList>
    </citation>
    <scope>IDENTIFICATION</scope>
</reference>
<dbReference type="Pfam" id="PF00076">
    <property type="entry name" value="RRM_1"/>
    <property type="match status" value="1"/>
</dbReference>
<dbReference type="SUPFAM" id="SSF54928">
    <property type="entry name" value="RNA-binding domain, RBD"/>
    <property type="match status" value="1"/>
</dbReference>
<gene>
    <name evidence="8" type="primary">LOC103515628</name>
</gene>
<evidence type="ECO:0000256" key="4">
    <source>
        <dbReference type="PROSITE-ProRule" id="PRU00176"/>
    </source>
</evidence>
<dbReference type="Pfam" id="PF14327">
    <property type="entry name" value="CSTF2_hinge"/>
    <property type="match status" value="1"/>
</dbReference>
<feature type="region of interest" description="Disordered" evidence="5">
    <location>
        <begin position="512"/>
        <end position="544"/>
    </location>
</feature>
<dbReference type="PROSITE" id="PS50102">
    <property type="entry name" value="RRM"/>
    <property type="match status" value="1"/>
</dbReference>
<dbReference type="AlphaFoldDB" id="A0A3Q0J6F5"/>
<dbReference type="GO" id="GO:0003729">
    <property type="term" value="F:mRNA binding"/>
    <property type="evidence" value="ECO:0007669"/>
    <property type="project" value="TreeGrafter"/>
</dbReference>
<evidence type="ECO:0000256" key="2">
    <source>
        <dbReference type="ARBA" id="ARBA00022884"/>
    </source>
</evidence>
<dbReference type="KEGG" id="dci:103515628"/>
<dbReference type="STRING" id="121845.A0A3Q0J6F5"/>
<dbReference type="InterPro" id="IPR012677">
    <property type="entry name" value="Nucleotide-bd_a/b_plait_sf"/>
</dbReference>